<reference evidence="1 2" key="1">
    <citation type="submission" date="2019-12" db="EMBL/GenBank/DDBJ databases">
        <title>Endophytic bacteria associated with Panax ginseng seedlings.</title>
        <authorList>
            <person name="Park J.M."/>
            <person name="Shin R."/>
            <person name="Jo S.H."/>
        </authorList>
    </citation>
    <scope>NUCLEOTIDE SEQUENCE [LARGE SCALE GENOMIC DNA]</scope>
    <source>
        <strain evidence="1 2">PgKB32</strain>
    </source>
</reference>
<dbReference type="RefSeq" id="WP_163909553.1">
    <property type="nucleotide sequence ID" value="NZ_JAAAXX010000001.1"/>
</dbReference>
<evidence type="ECO:0000313" key="2">
    <source>
        <dbReference type="Proteomes" id="UP000475265"/>
    </source>
</evidence>
<dbReference type="Proteomes" id="UP000475265">
    <property type="component" value="Unassembled WGS sequence"/>
</dbReference>
<protein>
    <submittedName>
        <fullName evidence="1">Uncharacterized protein</fullName>
    </submittedName>
</protein>
<gene>
    <name evidence="1" type="ORF">FX983_02278</name>
</gene>
<proteinExistence type="predicted"/>
<accession>A0A6L5C499</accession>
<dbReference type="AlphaFoldDB" id="A0A6L5C499"/>
<organism evidence="1 2">
    <name type="scientific">Pseudomonas frederiksbergensis</name>
    <dbReference type="NCBI Taxonomy" id="104087"/>
    <lineage>
        <taxon>Bacteria</taxon>
        <taxon>Pseudomonadati</taxon>
        <taxon>Pseudomonadota</taxon>
        <taxon>Gammaproteobacteria</taxon>
        <taxon>Pseudomonadales</taxon>
        <taxon>Pseudomonadaceae</taxon>
        <taxon>Pseudomonas</taxon>
    </lineage>
</organism>
<dbReference type="EMBL" id="JAAAXX010000001">
    <property type="protein sequence ID" value="KAF2394297.1"/>
    <property type="molecule type" value="Genomic_DNA"/>
</dbReference>
<comment type="caution">
    <text evidence="1">The sequence shown here is derived from an EMBL/GenBank/DDBJ whole genome shotgun (WGS) entry which is preliminary data.</text>
</comment>
<name>A0A6L5C499_9PSED</name>
<evidence type="ECO:0000313" key="1">
    <source>
        <dbReference type="EMBL" id="KAF2394297.1"/>
    </source>
</evidence>
<sequence length="177" mass="20822">MVDEFIDAYSDDQIYLEAIEKLVNEHPVEGNIPDNIKYSAFCRLWIVMMVGSFEMMIKKWAVPEPMMFDIAEYFDDNSNKKRIKHLYKAFEIRGLKPDQQCFNDYLACKYIRNAYVHGAWNEEQRKYVQEQGLPSTTMEFTPEHYARVKKSYYHLMNSLGMANAMNTVMKSKNGAQP</sequence>